<dbReference type="EMBL" id="CP115149">
    <property type="protein sequence ID" value="WBL35530.1"/>
    <property type="molecule type" value="Genomic_DNA"/>
</dbReference>
<evidence type="ECO:0000256" key="2">
    <source>
        <dbReference type="ARBA" id="ARBA00022814"/>
    </source>
</evidence>
<dbReference type="CDD" id="cd09891">
    <property type="entry name" value="NGN_Bact_1"/>
    <property type="match status" value="1"/>
</dbReference>
<dbReference type="InterPro" id="IPR005824">
    <property type="entry name" value="KOW"/>
</dbReference>
<dbReference type="InterPro" id="IPR008991">
    <property type="entry name" value="Translation_prot_SH3-like_sf"/>
</dbReference>
<organism evidence="10 11">
    <name type="scientific">Tepidiforma flava</name>
    <dbReference type="NCBI Taxonomy" id="3004094"/>
    <lineage>
        <taxon>Bacteria</taxon>
        <taxon>Bacillati</taxon>
        <taxon>Chloroflexota</taxon>
        <taxon>Tepidiformia</taxon>
        <taxon>Tepidiformales</taxon>
        <taxon>Tepidiformaceae</taxon>
        <taxon>Tepidiforma</taxon>
    </lineage>
</organism>
<comment type="similarity">
    <text evidence="5 6">Belongs to the NusG family.</text>
</comment>
<feature type="domain" description="NusG-like N-terminal" evidence="8">
    <location>
        <begin position="47"/>
        <end position="183"/>
    </location>
</feature>
<comment type="function">
    <text evidence="5 6">Participates in transcription elongation, termination and antitermination.</text>
</comment>
<evidence type="ECO:0000313" key="10">
    <source>
        <dbReference type="EMBL" id="WBL35530.1"/>
    </source>
</evidence>
<feature type="domain" description="KOW" evidence="9">
    <location>
        <begin position="193"/>
        <end position="220"/>
    </location>
</feature>
<dbReference type="Pfam" id="PF02357">
    <property type="entry name" value="NusG"/>
    <property type="match status" value="1"/>
</dbReference>
<dbReference type="InterPro" id="IPR001062">
    <property type="entry name" value="Transcrpt_antiterm_NusG"/>
</dbReference>
<dbReference type="HAMAP" id="MF_00948">
    <property type="entry name" value="NusG"/>
    <property type="match status" value="1"/>
</dbReference>
<dbReference type="CDD" id="cd06091">
    <property type="entry name" value="KOW_NusG"/>
    <property type="match status" value="1"/>
</dbReference>
<dbReference type="InterPro" id="IPR006645">
    <property type="entry name" value="NGN-like_dom"/>
</dbReference>
<keyword evidence="2 5" id="KW-0889">Transcription antitermination</keyword>
<keyword evidence="1 5" id="KW-0806">Transcription termination</keyword>
<dbReference type="SUPFAM" id="SSF50104">
    <property type="entry name" value="Translation proteins SH3-like domain"/>
    <property type="match status" value="1"/>
</dbReference>
<dbReference type="SUPFAM" id="SSF82679">
    <property type="entry name" value="N-utilization substance G protein NusG, N-terminal domain"/>
    <property type="match status" value="2"/>
</dbReference>
<evidence type="ECO:0000256" key="7">
    <source>
        <dbReference type="SAM" id="MobiDB-lite"/>
    </source>
</evidence>
<dbReference type="Pfam" id="PF00467">
    <property type="entry name" value="KOW"/>
    <property type="match status" value="1"/>
</dbReference>
<dbReference type="Gene3D" id="3.30.70.940">
    <property type="entry name" value="NusG, N-terminal domain"/>
    <property type="match status" value="1"/>
</dbReference>
<dbReference type="PANTHER" id="PTHR30265">
    <property type="entry name" value="RHO-INTERACTING TRANSCRIPTION TERMINATION FACTOR NUSG"/>
    <property type="match status" value="1"/>
</dbReference>
<sequence>MTDEPKAITALSDIGPDQKPKRAPRRRKDEDALEQEQLTDEEINDPTRRWYFVHTYSGHENKVRNAIKATVAKVDASDKIFHVIVPTEDEIEIRDGQRRTVKRKLYPGYVLVQTIPLDAMKDADAKASAREAGTDEQEAKKRQEALAVWQLIRNTTGVTGFVSSGTAPVPLSKEEVNHILRAMRMEQPRVRVAFQPGQSVRIVDGPFEDFVGTVDEINTEKGRVKVIVNMFGRETPVELDFLQVERV</sequence>
<dbReference type="PROSITE" id="PS01014">
    <property type="entry name" value="NUSG"/>
    <property type="match status" value="1"/>
</dbReference>
<dbReference type="RefSeq" id="WP_270056056.1">
    <property type="nucleotide sequence ID" value="NZ_CP115149.1"/>
</dbReference>
<protein>
    <recommendedName>
        <fullName evidence="5 6">Transcription termination/antitermination protein NusG</fullName>
    </recommendedName>
</protein>
<dbReference type="PRINTS" id="PR00338">
    <property type="entry name" value="NUSGTNSCPFCT"/>
</dbReference>
<evidence type="ECO:0000313" key="11">
    <source>
        <dbReference type="Proteomes" id="UP001212803"/>
    </source>
</evidence>
<reference evidence="10 11" key="1">
    <citation type="journal article" date="2023" name="ISME J.">
        <title>Thermophilic Dehalococcoidia with unusual traits shed light on an unexpected past.</title>
        <authorList>
            <person name="Palmer M."/>
            <person name="Covington J.K."/>
            <person name="Zhou E.M."/>
            <person name="Thomas S.C."/>
            <person name="Habib N."/>
            <person name="Seymour C.O."/>
            <person name="Lai D."/>
            <person name="Johnston J."/>
            <person name="Hashimi A."/>
            <person name="Jiao J.Y."/>
            <person name="Muok A.R."/>
            <person name="Liu L."/>
            <person name="Xian W.D."/>
            <person name="Zhi X.Y."/>
            <person name="Li M.M."/>
            <person name="Silva L.P."/>
            <person name="Bowen B.P."/>
            <person name="Louie K."/>
            <person name="Briegel A."/>
            <person name="Pett-Ridge J."/>
            <person name="Weber P.K."/>
            <person name="Tocheva E.I."/>
            <person name="Woyke T."/>
            <person name="Northen T.R."/>
            <person name="Mayali X."/>
            <person name="Li W.J."/>
            <person name="Hedlund B.P."/>
        </authorList>
    </citation>
    <scope>NUCLEOTIDE SEQUENCE [LARGE SCALE GENOMIC DNA]</scope>
    <source>
        <strain evidence="10 11">YIM 72310</strain>
    </source>
</reference>
<evidence type="ECO:0000259" key="8">
    <source>
        <dbReference type="SMART" id="SM00738"/>
    </source>
</evidence>
<dbReference type="InterPro" id="IPR036735">
    <property type="entry name" value="NGN_dom_sf"/>
</dbReference>
<dbReference type="SMART" id="SM00738">
    <property type="entry name" value="NGN"/>
    <property type="match status" value="1"/>
</dbReference>
<dbReference type="Gene3D" id="2.30.30.30">
    <property type="match status" value="1"/>
</dbReference>
<gene>
    <name evidence="5" type="primary">nusG</name>
    <name evidence="10" type="ORF">O0235_12195</name>
</gene>
<dbReference type="PANTHER" id="PTHR30265:SF2">
    <property type="entry name" value="TRANSCRIPTION TERMINATION_ANTITERMINATION PROTEIN NUSG"/>
    <property type="match status" value="1"/>
</dbReference>
<evidence type="ECO:0000256" key="5">
    <source>
        <dbReference type="HAMAP-Rule" id="MF_00948"/>
    </source>
</evidence>
<proteinExistence type="inferred from homology"/>
<evidence type="ECO:0000256" key="3">
    <source>
        <dbReference type="ARBA" id="ARBA00023015"/>
    </source>
</evidence>
<evidence type="ECO:0000256" key="1">
    <source>
        <dbReference type="ARBA" id="ARBA00022472"/>
    </source>
</evidence>
<dbReference type="InterPro" id="IPR015869">
    <property type="entry name" value="Transcrpt_antiterm_NusG_bac_CS"/>
</dbReference>
<feature type="region of interest" description="Disordered" evidence="7">
    <location>
        <begin position="1"/>
        <end position="39"/>
    </location>
</feature>
<dbReference type="InterPro" id="IPR014722">
    <property type="entry name" value="Rib_uL2_dom2"/>
</dbReference>
<dbReference type="SMART" id="SM00739">
    <property type="entry name" value="KOW"/>
    <property type="match status" value="1"/>
</dbReference>
<dbReference type="Proteomes" id="UP001212803">
    <property type="component" value="Chromosome"/>
</dbReference>
<dbReference type="InterPro" id="IPR043425">
    <property type="entry name" value="NusG-like"/>
</dbReference>
<evidence type="ECO:0000256" key="4">
    <source>
        <dbReference type="ARBA" id="ARBA00023163"/>
    </source>
</evidence>
<name>A0ABY7M649_9CHLR</name>
<accession>A0ABY7M649</accession>
<evidence type="ECO:0000256" key="6">
    <source>
        <dbReference type="RuleBase" id="RU000538"/>
    </source>
</evidence>
<keyword evidence="3 5" id="KW-0805">Transcription regulation</keyword>
<keyword evidence="11" id="KW-1185">Reference proteome</keyword>
<keyword evidence="4 5" id="KW-0804">Transcription</keyword>
<evidence type="ECO:0000259" key="9">
    <source>
        <dbReference type="SMART" id="SM00739"/>
    </source>
</evidence>
<dbReference type="InterPro" id="IPR047050">
    <property type="entry name" value="NGN"/>
</dbReference>